<protein>
    <submittedName>
        <fullName evidence="6">Delta-1-pyrroline-5-carboxylate dehydrogenase 12A1, mitochondrial</fullName>
    </submittedName>
</protein>
<dbReference type="GO" id="GO:0004029">
    <property type="term" value="F:aldehyde dehydrogenase (NAD+) activity"/>
    <property type="evidence" value="ECO:0007669"/>
    <property type="project" value="InterPro"/>
</dbReference>
<comment type="similarity">
    <text evidence="1">Belongs to the aldehyde dehydrogenase family.</text>
</comment>
<accession>A0A1J3J688</accession>
<dbReference type="InterPro" id="IPR016162">
    <property type="entry name" value="Ald_DH_N"/>
</dbReference>
<dbReference type="SUPFAM" id="SSF53720">
    <property type="entry name" value="ALDH-like"/>
    <property type="match status" value="1"/>
</dbReference>
<dbReference type="PANTHER" id="PTHR43521:SF7">
    <property type="entry name" value="DELTA-1-PYRROLINE-5-CARBOXYLATE DEHYDROGENASE 12A1, MITOCHONDRIAL"/>
    <property type="match status" value="1"/>
</dbReference>
<evidence type="ECO:0000256" key="3">
    <source>
        <dbReference type="ARBA" id="ARBA00023027"/>
    </source>
</evidence>
<evidence type="ECO:0000256" key="2">
    <source>
        <dbReference type="ARBA" id="ARBA00023002"/>
    </source>
</evidence>
<evidence type="ECO:0000313" key="5">
    <source>
        <dbReference type="EMBL" id="JAU72686.1"/>
    </source>
</evidence>
<evidence type="ECO:0000313" key="6">
    <source>
        <dbReference type="EMBL" id="JAU87999.1"/>
    </source>
</evidence>
<feature type="domain" description="Aldehyde dehydrogenase" evidence="4">
    <location>
        <begin position="2"/>
        <end position="142"/>
    </location>
</feature>
<keyword evidence="2" id="KW-0560">Oxidoreductase</keyword>
<evidence type="ECO:0000259" key="4">
    <source>
        <dbReference type="Pfam" id="PF00171"/>
    </source>
</evidence>
<dbReference type="Pfam" id="PF00171">
    <property type="entry name" value="Aldedh"/>
    <property type="match status" value="1"/>
</dbReference>
<dbReference type="PROSITE" id="PS00070">
    <property type="entry name" value="ALDEHYDE_DEHYDR_CYS"/>
    <property type="match status" value="1"/>
</dbReference>
<name>A0A1J3J688_NOCCA</name>
<dbReference type="InterPro" id="IPR015590">
    <property type="entry name" value="Aldehyde_DH_dom"/>
</dbReference>
<dbReference type="Gene3D" id="3.40.309.10">
    <property type="entry name" value="Aldehyde Dehydrogenase, Chain A, domain 2"/>
    <property type="match status" value="1"/>
</dbReference>
<dbReference type="EMBL" id="GEVM01017939">
    <property type="protein sequence ID" value="JAU87999.1"/>
    <property type="molecule type" value="Transcribed_RNA"/>
</dbReference>
<evidence type="ECO:0000256" key="1">
    <source>
        <dbReference type="ARBA" id="ARBA00009986"/>
    </source>
</evidence>
<keyword evidence="3" id="KW-0520">NAD</keyword>
<dbReference type="PANTHER" id="PTHR43521">
    <property type="entry name" value="ALPHA-AMINOADIPIC SEMIALDEHYDE DEHYDROGENASE"/>
    <property type="match status" value="1"/>
</dbReference>
<proteinExistence type="inferred from homology"/>
<dbReference type="InterPro" id="IPR016163">
    <property type="entry name" value="Ald_DH_C"/>
</dbReference>
<gene>
    <name evidence="5" type="ORF">LE_TR11574_c0_g1_i1_g.38069</name>
    <name evidence="6" type="ORF">MP_TR8529_c0_g1_i1_g.26988</name>
</gene>
<dbReference type="EMBL" id="GEVL01004655">
    <property type="protein sequence ID" value="JAU72686.1"/>
    <property type="molecule type" value="Transcribed_RNA"/>
</dbReference>
<reference evidence="6" key="1">
    <citation type="submission" date="2016-07" db="EMBL/GenBank/DDBJ databases">
        <title>De novo transcriptome assembly of four accessions of the metal hyperaccumulator plant Noccaea caerulescens.</title>
        <authorList>
            <person name="Blande D."/>
            <person name="Halimaa P."/>
            <person name="Tervahauta A.I."/>
            <person name="Aarts M.G."/>
            <person name="Karenlampi S.O."/>
        </authorList>
    </citation>
    <scope>NUCLEOTIDE SEQUENCE</scope>
</reference>
<dbReference type="InterPro" id="IPR044638">
    <property type="entry name" value="ALDH7A1-like"/>
</dbReference>
<dbReference type="Gene3D" id="3.40.605.10">
    <property type="entry name" value="Aldehyde Dehydrogenase, Chain A, domain 1"/>
    <property type="match status" value="1"/>
</dbReference>
<dbReference type="AlphaFoldDB" id="A0A1J3J688"/>
<organism evidence="6">
    <name type="scientific">Noccaea caerulescens</name>
    <name type="common">Alpine penny-cress</name>
    <name type="synonym">Thlaspi caerulescens</name>
    <dbReference type="NCBI Taxonomy" id="107243"/>
    <lineage>
        <taxon>Eukaryota</taxon>
        <taxon>Viridiplantae</taxon>
        <taxon>Streptophyta</taxon>
        <taxon>Embryophyta</taxon>
        <taxon>Tracheophyta</taxon>
        <taxon>Spermatophyta</taxon>
        <taxon>Magnoliopsida</taxon>
        <taxon>eudicotyledons</taxon>
        <taxon>Gunneridae</taxon>
        <taxon>Pentapetalae</taxon>
        <taxon>rosids</taxon>
        <taxon>malvids</taxon>
        <taxon>Brassicales</taxon>
        <taxon>Brassicaceae</taxon>
        <taxon>Coluteocarpeae</taxon>
        <taxon>Noccaea</taxon>
    </lineage>
</organism>
<sequence>MEYVVDNANFRVLQFTGSSRVAEHLAVKTRGKIRIEDAGFDWKILGPDVSNVDYVAWTSDQDAYAASGQKCSAQSIVFAHENWVKAGFIDKIGQLASRRKLEDLTIGPVLTWNNKRIKEHIDKILAIPGAKLSFGGNPLKNHSIPEVYGAYEPTAVELPLDQFLKNF</sequence>
<dbReference type="InterPro" id="IPR016161">
    <property type="entry name" value="Ald_DH/histidinol_DH"/>
</dbReference>
<dbReference type="InterPro" id="IPR016160">
    <property type="entry name" value="Ald_DH_CS_CYS"/>
</dbReference>